<evidence type="ECO:0000256" key="3">
    <source>
        <dbReference type="ARBA" id="ARBA00022801"/>
    </source>
</evidence>
<gene>
    <name evidence="7" type="ORF">LZ495_25400</name>
</gene>
<organism evidence="7 8">
    <name type="scientific">Yinghuangia soli</name>
    <dbReference type="NCBI Taxonomy" id="2908204"/>
    <lineage>
        <taxon>Bacteria</taxon>
        <taxon>Bacillati</taxon>
        <taxon>Actinomycetota</taxon>
        <taxon>Actinomycetes</taxon>
        <taxon>Kitasatosporales</taxon>
        <taxon>Streptomycetaceae</taxon>
        <taxon>Yinghuangia</taxon>
    </lineage>
</organism>
<feature type="region of interest" description="Disordered" evidence="4">
    <location>
        <begin position="44"/>
        <end position="69"/>
    </location>
</feature>
<dbReference type="SUPFAM" id="SSF53474">
    <property type="entry name" value="alpha/beta-Hydrolases"/>
    <property type="match status" value="1"/>
</dbReference>
<feature type="signal peptide" evidence="5">
    <location>
        <begin position="1"/>
        <end position="44"/>
    </location>
</feature>
<dbReference type="AlphaFoldDB" id="A0AA41U2C5"/>
<dbReference type="PANTHER" id="PTHR43248:SF29">
    <property type="entry name" value="TRIPEPTIDYL AMINOPEPTIDASE"/>
    <property type="match status" value="1"/>
</dbReference>
<feature type="region of interest" description="Disordered" evidence="4">
    <location>
        <begin position="1"/>
        <end position="25"/>
    </location>
</feature>
<dbReference type="PANTHER" id="PTHR43248">
    <property type="entry name" value="2-SUCCINYL-6-HYDROXY-2,4-CYCLOHEXADIENE-1-CARBOXYLATE SYNTHASE"/>
    <property type="match status" value="1"/>
</dbReference>
<reference evidence="7" key="1">
    <citation type="submission" date="2022-01" db="EMBL/GenBank/DDBJ databases">
        <title>Genome-Based Taxonomic Classification of the Phylum Actinobacteria.</title>
        <authorList>
            <person name="Gao Y."/>
        </authorList>
    </citation>
    <scope>NUCLEOTIDE SEQUENCE</scope>
    <source>
        <strain evidence="7">KLBMP 8922</strain>
    </source>
</reference>
<comment type="caution">
    <text evidence="7">The sequence shown here is derived from an EMBL/GenBank/DDBJ whole genome shotgun (WGS) entry which is preliminary data.</text>
</comment>
<keyword evidence="8" id="KW-1185">Reference proteome</keyword>
<dbReference type="InterPro" id="IPR000073">
    <property type="entry name" value="AB_hydrolase_1"/>
</dbReference>
<dbReference type="Pfam" id="PF00561">
    <property type="entry name" value="Abhydrolase_1"/>
    <property type="match status" value="1"/>
</dbReference>
<feature type="domain" description="AB hydrolase-1" evidence="6">
    <location>
        <begin position="114"/>
        <end position="485"/>
    </location>
</feature>
<protein>
    <submittedName>
        <fullName evidence="7">Alpha/beta hydrolase</fullName>
    </submittedName>
</protein>
<name>A0AA41U2C5_9ACTN</name>
<evidence type="ECO:0000256" key="4">
    <source>
        <dbReference type="SAM" id="MobiDB-lite"/>
    </source>
</evidence>
<evidence type="ECO:0000259" key="6">
    <source>
        <dbReference type="Pfam" id="PF00561"/>
    </source>
</evidence>
<dbReference type="InterPro" id="IPR051601">
    <property type="entry name" value="Serine_prot/Carboxylest_S33"/>
</dbReference>
<sequence length="539" mass="57083">MTAPDFATTRTPRRSRGRRRGKGLRRGLVAGAAFLLVASLTAAADPEGPDTAPEAPPAPGVTWGSCPSGTPRAERCGTVRAPLDHARPDDPRTVRIGVSRSAATGRASERQGILVFNFGGPGAAAVGSANAFARALPESVRRAYDVIGFDLRGRATSSRLDCLDFATYSRAPKPDTALTTPEGQHAITADARVFAEGCEADSPELLPHLTTRQIAGDLDLVRAAFGEEKLNYLGYSFGSYLGAVYGQLHPDRVRRMLLDSLVDPTEVWYRMGMAQAKAFWLRQHDWADWTAQHDAQYRLGRTRTAVLASWDRARESLAAKPGAGVFGGTEFDQLTIANLYSDRQWPKLSAALSAYAARGDAAALRDLKGPATADDENFESVFQAVTCADAPAPADPAVFAADTVRLKAEYGYLGSTIAAAGACLYLQSNTAPPIALDGAGLPPVMLIQGTRDPATPYIGAARMRAALPSARMLTVEGSGNHGQFVGGGDCVDDAGAAYLVRGTLPAHDWACPALPPPKPDSRTGGPQERRFVGVRTLVG</sequence>
<evidence type="ECO:0000313" key="8">
    <source>
        <dbReference type="Proteomes" id="UP001165378"/>
    </source>
</evidence>
<dbReference type="Gene3D" id="3.40.50.1820">
    <property type="entry name" value="alpha/beta hydrolase"/>
    <property type="match status" value="1"/>
</dbReference>
<feature type="compositionally biased region" description="Basic residues" evidence="4">
    <location>
        <begin position="11"/>
        <end position="25"/>
    </location>
</feature>
<dbReference type="EMBL" id="JAKFHA010000017">
    <property type="protein sequence ID" value="MCF2530535.1"/>
    <property type="molecule type" value="Genomic_DNA"/>
</dbReference>
<accession>A0AA41U2C5</accession>
<keyword evidence="2 5" id="KW-0732">Signal</keyword>
<dbReference type="InterPro" id="IPR029058">
    <property type="entry name" value="AB_hydrolase_fold"/>
</dbReference>
<dbReference type="RefSeq" id="WP_235055204.1">
    <property type="nucleotide sequence ID" value="NZ_JAKFHA010000017.1"/>
</dbReference>
<evidence type="ECO:0000313" key="7">
    <source>
        <dbReference type="EMBL" id="MCF2530535.1"/>
    </source>
</evidence>
<comment type="similarity">
    <text evidence="1">Belongs to the peptidase S33 family.</text>
</comment>
<evidence type="ECO:0000256" key="5">
    <source>
        <dbReference type="SAM" id="SignalP"/>
    </source>
</evidence>
<evidence type="ECO:0000256" key="2">
    <source>
        <dbReference type="ARBA" id="ARBA00022729"/>
    </source>
</evidence>
<proteinExistence type="inferred from homology"/>
<keyword evidence="3 7" id="KW-0378">Hydrolase</keyword>
<evidence type="ECO:0000256" key="1">
    <source>
        <dbReference type="ARBA" id="ARBA00010088"/>
    </source>
</evidence>
<dbReference type="Proteomes" id="UP001165378">
    <property type="component" value="Unassembled WGS sequence"/>
</dbReference>
<dbReference type="GO" id="GO:0016787">
    <property type="term" value="F:hydrolase activity"/>
    <property type="evidence" value="ECO:0007669"/>
    <property type="project" value="UniProtKB-KW"/>
</dbReference>
<feature type="chain" id="PRO_5041347525" evidence="5">
    <location>
        <begin position="45"/>
        <end position="539"/>
    </location>
</feature>